<dbReference type="STRING" id="1111728.GCA_000427805_04546"/>
<dbReference type="Gene3D" id="2.160.20.20">
    <property type="match status" value="1"/>
</dbReference>
<dbReference type="InterPro" id="IPR005546">
    <property type="entry name" value="Autotransporte_beta"/>
</dbReference>
<evidence type="ECO:0000313" key="4">
    <source>
        <dbReference type="EMBL" id="PHI29426.1"/>
    </source>
</evidence>
<dbReference type="PRINTS" id="PR01484">
    <property type="entry name" value="PRTACTNFAMLY"/>
</dbReference>
<dbReference type="InterPro" id="IPR011050">
    <property type="entry name" value="Pectin_lyase_fold/virulence"/>
</dbReference>
<organism evidence="4 5">
    <name type="scientific">Budvicia aquatica</name>
    <dbReference type="NCBI Taxonomy" id="82979"/>
    <lineage>
        <taxon>Bacteria</taxon>
        <taxon>Pseudomonadati</taxon>
        <taxon>Pseudomonadota</taxon>
        <taxon>Gammaproteobacteria</taxon>
        <taxon>Enterobacterales</taxon>
        <taxon>Budviciaceae</taxon>
        <taxon>Budvicia</taxon>
    </lineage>
</organism>
<dbReference type="NCBIfam" id="TIGR01414">
    <property type="entry name" value="autotrans_barl"/>
    <property type="match status" value="1"/>
</dbReference>
<dbReference type="InterPro" id="IPR006315">
    <property type="entry name" value="OM_autotransptr_brl_dom"/>
</dbReference>
<dbReference type="InterPro" id="IPR012332">
    <property type="entry name" value="Autotransporter_pectin_lyase_C"/>
</dbReference>
<dbReference type="AlphaFoldDB" id="A0A2C6DE03"/>
<dbReference type="InterPro" id="IPR036709">
    <property type="entry name" value="Autotransporte_beta_dom_sf"/>
</dbReference>
<feature type="domain" description="Autotransporter" evidence="3">
    <location>
        <begin position="748"/>
        <end position="1017"/>
    </location>
</feature>
<dbReference type="InterPro" id="IPR051551">
    <property type="entry name" value="Autotransporter_adhesion"/>
</dbReference>
<evidence type="ECO:0000313" key="5">
    <source>
        <dbReference type="Proteomes" id="UP000224974"/>
    </source>
</evidence>
<dbReference type="Proteomes" id="UP000224974">
    <property type="component" value="Unassembled WGS sequence"/>
</dbReference>
<keyword evidence="1" id="KW-0732">Signal</keyword>
<proteinExistence type="predicted"/>
<dbReference type="RefSeq" id="WP_051323461.1">
    <property type="nucleotide sequence ID" value="NZ_PDDX01000001.1"/>
</dbReference>
<dbReference type="SMART" id="SM00869">
    <property type="entry name" value="Autotransporter"/>
    <property type="match status" value="1"/>
</dbReference>
<dbReference type="Pfam" id="PF03797">
    <property type="entry name" value="Autotransporter"/>
    <property type="match status" value="1"/>
</dbReference>
<gene>
    <name evidence="4" type="ORF">CRN84_08835</name>
</gene>
<evidence type="ECO:0000256" key="2">
    <source>
        <dbReference type="SAM" id="MobiDB-lite"/>
    </source>
</evidence>
<dbReference type="OrthoDB" id="6053567at2"/>
<dbReference type="EMBL" id="PDDX01000001">
    <property type="protein sequence ID" value="PHI29426.1"/>
    <property type="molecule type" value="Genomic_DNA"/>
</dbReference>
<name>A0A2C6DE03_9GAMM</name>
<dbReference type="SUPFAM" id="SSF103515">
    <property type="entry name" value="Autotransporter"/>
    <property type="match status" value="1"/>
</dbReference>
<dbReference type="GO" id="GO:0019867">
    <property type="term" value="C:outer membrane"/>
    <property type="evidence" value="ECO:0007669"/>
    <property type="project" value="InterPro"/>
</dbReference>
<accession>A0A2C6DE03</accession>
<dbReference type="PANTHER" id="PTHR35037:SF2">
    <property type="match status" value="1"/>
</dbReference>
<dbReference type="InterPro" id="IPR003991">
    <property type="entry name" value="Pertactin_virulence_factor"/>
</dbReference>
<feature type="compositionally biased region" description="Pro residues" evidence="2">
    <location>
        <begin position="694"/>
        <end position="704"/>
    </location>
</feature>
<dbReference type="PANTHER" id="PTHR35037">
    <property type="entry name" value="C-TERMINAL REGION OF AIDA-LIKE PROTEIN"/>
    <property type="match status" value="1"/>
</dbReference>
<sequence>MNVNALSCFLRHQFISRSIVVAGTIIFSPLTYAAEYTHTVDLANQTINANDSIKTTDIHGIISGSSDTTGLQLGSGKIGVTVNGAPANNDTPVIGINLVRSASPSHALGTGSSINVSGDYHAYGVRASDNIHVSGSNLTINTQGVNSTYGIVGGTNGVLNLGADSVINTTSSTGLATSVTVASGGSLLADNLQVVTTGGFNNTTSILTTATSAAGTTVELGNGGKIVTVSQTDNDNSSAAIATNGNTVLKANGLVIESTNAYGIRVNGGKANINLGNNSYISTTGNDSSGISLGGAVQGSDLTANGLTISTTGQYAYGLNLNTGTNRVNLGSHSSITTTGNNAHGIWYIGSSGMKFDADALTVHTKGDSANALEIGSGTMTIGGGSTLISEKTGGVKASKLSLSKDAPTVNINDTKIISWGQAVSAQQAGTVVNLNRVDASALGSTYGFWAAASGVINATDTSLLAQNSYAMVANGGGQINLAGSVNIETDRMAMIADSSTSWIKGNGLMQINGDLQAQNNGLIDLTMTSGSALTGMTNQSSAGLLNLAMENSRWNMTADSVVNNLQLTKGSTVAFTGTTTPNGTLRVTHLSGDGHFAMRSSIVEGAGDLLSVSGTTTGNHQVSVLNNGSEATNGTEVLTIIETADGGGNFALTNKVELGGYLYDLQQTGNDWQLYASGTVPPKPDPEPEPTPDPDPTPDPTPDPGTNKPNPPITSTANASANSLNVGYLMNYAETQTLMQRMGQLRTDGIDGNLWLRGYYGNFTSFGRGKLSGFDMTYNGVQLGADKQWQSASGMMYLGAALGQSNSNQDYQNGDGDMRNRHVGLYAGYLDNSGLYIDTLLKYNRMRNEINVKDTAGNGVDGSASSNGISLSVEAGKRFHFTPENSGFYIEPQSQLTVAWQDSSHFKNSNGLKVDLSSYTSTLGRAGGLIGYEVTEGATPVNFYLKSSYVHEFNGDADYRLNGNKEAHSFKGDWWANGVGASVGIGKQHNLYLDLEQVSGSQFRQSQINGGYRFSF</sequence>
<dbReference type="Pfam" id="PF03212">
    <property type="entry name" value="Pertactin"/>
    <property type="match status" value="1"/>
</dbReference>
<evidence type="ECO:0000256" key="1">
    <source>
        <dbReference type="ARBA" id="ARBA00022729"/>
    </source>
</evidence>
<feature type="region of interest" description="Disordered" evidence="2">
    <location>
        <begin position="677"/>
        <end position="720"/>
    </location>
</feature>
<dbReference type="Gene3D" id="2.40.128.130">
    <property type="entry name" value="Autotransporter beta-domain"/>
    <property type="match status" value="1"/>
</dbReference>
<keyword evidence="5" id="KW-1185">Reference proteome</keyword>
<comment type="caution">
    <text evidence="4">The sequence shown here is derived from an EMBL/GenBank/DDBJ whole genome shotgun (WGS) entry which is preliminary data.</text>
</comment>
<reference evidence="5" key="1">
    <citation type="submission" date="2017-09" db="EMBL/GenBank/DDBJ databases">
        <title>FDA dAtabase for Regulatory Grade micrObial Sequences (FDA-ARGOS): Supporting development and validation of Infectious Disease Dx tests.</title>
        <authorList>
            <person name="Minogue T."/>
            <person name="Wolcott M."/>
            <person name="Wasieloski L."/>
            <person name="Aguilar W."/>
            <person name="Moore D."/>
            <person name="Tallon L."/>
            <person name="Sadzewicz L."/>
            <person name="Ott S."/>
            <person name="Zhao X."/>
            <person name="Nagaraj S."/>
            <person name="Vavikolanu K."/>
            <person name="Aluvathingal J."/>
            <person name="Nadendla S."/>
            <person name="Sichtig H."/>
        </authorList>
    </citation>
    <scope>NUCLEOTIDE SEQUENCE [LARGE SCALE GENOMIC DNA]</scope>
    <source>
        <strain evidence="5">FDAARGOS_387</strain>
    </source>
</reference>
<dbReference type="InterPro" id="IPR004899">
    <property type="entry name" value="Pertactin_central"/>
</dbReference>
<evidence type="ECO:0000259" key="3">
    <source>
        <dbReference type="PROSITE" id="PS51208"/>
    </source>
</evidence>
<dbReference type="SUPFAM" id="SSF51126">
    <property type="entry name" value="Pectin lyase-like"/>
    <property type="match status" value="1"/>
</dbReference>
<dbReference type="PROSITE" id="PS51208">
    <property type="entry name" value="AUTOTRANSPORTER"/>
    <property type="match status" value="1"/>
</dbReference>
<protein>
    <submittedName>
        <fullName evidence="4">Autotransporter outer membrane beta-barrel domain-containing protein</fullName>
    </submittedName>
</protein>